<feature type="region of interest" description="Disordered" evidence="7">
    <location>
        <begin position="248"/>
        <end position="290"/>
    </location>
</feature>
<evidence type="ECO:0000313" key="8">
    <source>
        <dbReference type="EMBL" id="RBA33339.1"/>
    </source>
</evidence>
<evidence type="ECO:0000256" key="5">
    <source>
        <dbReference type="ARBA" id="ARBA00023136"/>
    </source>
</evidence>
<dbReference type="PROSITE" id="PS50895">
    <property type="entry name" value="SURF1"/>
    <property type="match status" value="1"/>
</dbReference>
<dbReference type="InterPro" id="IPR045214">
    <property type="entry name" value="Surf1/Surf4"/>
</dbReference>
<dbReference type="PANTHER" id="PTHR23427:SF2">
    <property type="entry name" value="SURFEIT LOCUS PROTEIN 1"/>
    <property type="match status" value="1"/>
</dbReference>
<comment type="caution">
    <text evidence="8">The sequence shown here is derived from an EMBL/GenBank/DDBJ whole genome shotgun (WGS) entry which is preliminary data.</text>
</comment>
<sequence>MQRFFRAITSGWLIAVIAVALFVYACFTLLAPWQLGKNEDLQARNSQLRESIEADPVPLAELTTGNTPLEQSEWHLVTTTGRYLPEAEVLLRQRAVDGKAVYQVFAAFRTEKGTDLLINRGWVPVGENNSVPDYPAVPADPVTITARLRMATDAPAEPIVLHGRHMVRNVETSAIGPLVGLDLVPHHLQLPGNQPGSLEPVPTPSIEAGSYLSYGLQWLAFGVLAPVGFGYFLWSDIRERRRNRADGIDLENDAGEGPQGRTDDGDNTATDASGRPVATTASGPISHERLIEKTVRDRYGTRFDAERRRHLRQGNRLDY</sequence>
<proteinExistence type="inferred from homology"/>
<evidence type="ECO:0000256" key="4">
    <source>
        <dbReference type="ARBA" id="ARBA00022989"/>
    </source>
</evidence>
<evidence type="ECO:0000256" key="2">
    <source>
        <dbReference type="ARBA" id="ARBA00007165"/>
    </source>
</evidence>
<gene>
    <name evidence="8" type="ORF">DQ226_13210</name>
</gene>
<feature type="transmembrane region" description="Helical" evidence="6">
    <location>
        <begin position="211"/>
        <end position="234"/>
    </location>
</feature>
<comment type="subcellular location">
    <subcellularLocation>
        <location evidence="6">Cell membrane</location>
        <topology evidence="6">Multi-pass membrane protein</topology>
    </subcellularLocation>
    <subcellularLocation>
        <location evidence="1">Membrane</location>
    </subcellularLocation>
</comment>
<evidence type="ECO:0000313" key="9">
    <source>
        <dbReference type="Proteomes" id="UP000252187"/>
    </source>
</evidence>
<evidence type="ECO:0000256" key="6">
    <source>
        <dbReference type="RuleBase" id="RU363076"/>
    </source>
</evidence>
<feature type="transmembrane region" description="Helical" evidence="6">
    <location>
        <begin position="12"/>
        <end position="35"/>
    </location>
</feature>
<dbReference type="Proteomes" id="UP000252187">
    <property type="component" value="Unassembled WGS sequence"/>
</dbReference>
<comment type="similarity">
    <text evidence="2 6">Belongs to the SURF1 family.</text>
</comment>
<organism evidence="8 9">
    <name type="scientific">Dietzia maris</name>
    <dbReference type="NCBI Taxonomy" id="37915"/>
    <lineage>
        <taxon>Bacteria</taxon>
        <taxon>Bacillati</taxon>
        <taxon>Actinomycetota</taxon>
        <taxon>Actinomycetes</taxon>
        <taxon>Mycobacteriales</taxon>
        <taxon>Dietziaceae</taxon>
        <taxon>Dietzia</taxon>
    </lineage>
</organism>
<protein>
    <recommendedName>
        <fullName evidence="6">SURF1-like protein</fullName>
    </recommendedName>
</protein>
<dbReference type="CDD" id="cd06662">
    <property type="entry name" value="SURF1"/>
    <property type="match status" value="1"/>
</dbReference>
<dbReference type="EMBL" id="QNTT01000039">
    <property type="protein sequence ID" value="RBA33339.1"/>
    <property type="molecule type" value="Genomic_DNA"/>
</dbReference>
<keyword evidence="6" id="KW-1003">Cell membrane</keyword>
<evidence type="ECO:0000256" key="3">
    <source>
        <dbReference type="ARBA" id="ARBA00022692"/>
    </source>
</evidence>
<dbReference type="PANTHER" id="PTHR23427">
    <property type="entry name" value="SURFEIT LOCUS PROTEIN"/>
    <property type="match status" value="1"/>
</dbReference>
<keyword evidence="4 6" id="KW-1133">Transmembrane helix</keyword>
<dbReference type="InterPro" id="IPR002994">
    <property type="entry name" value="Surf1/Shy1"/>
</dbReference>
<keyword evidence="5 6" id="KW-0472">Membrane</keyword>
<evidence type="ECO:0000256" key="1">
    <source>
        <dbReference type="ARBA" id="ARBA00004370"/>
    </source>
</evidence>
<dbReference type="RefSeq" id="WP_061917734.1">
    <property type="nucleotide sequence ID" value="NZ_JBFBMK010000046.1"/>
</dbReference>
<dbReference type="Pfam" id="PF02104">
    <property type="entry name" value="SURF1"/>
    <property type="match status" value="1"/>
</dbReference>
<dbReference type="AlphaFoldDB" id="A0A365P862"/>
<evidence type="ECO:0000256" key="7">
    <source>
        <dbReference type="SAM" id="MobiDB-lite"/>
    </source>
</evidence>
<dbReference type="PROSITE" id="PS51257">
    <property type="entry name" value="PROKAR_LIPOPROTEIN"/>
    <property type="match status" value="1"/>
</dbReference>
<accession>A0A365P862</accession>
<name>A0A365P862_9ACTN</name>
<keyword evidence="3 6" id="KW-0812">Transmembrane</keyword>
<dbReference type="GO" id="GO:0005886">
    <property type="term" value="C:plasma membrane"/>
    <property type="evidence" value="ECO:0007669"/>
    <property type="project" value="UniProtKB-SubCell"/>
</dbReference>
<reference evidence="8 9" key="1">
    <citation type="submission" date="2018-06" db="EMBL/GenBank/DDBJ databases">
        <title>Whole genome sequencing of four bacterial strains from South Shetland trench revealing bio-synthetic gene clusters.</title>
        <authorList>
            <person name="Abdel-Mageed W.M."/>
            <person name="Lehri B."/>
            <person name="Jarmusch S.A."/>
            <person name="Miranda K."/>
            <person name="Goodfellow M."/>
            <person name="Jaspars M."/>
            <person name="Karlyshev A.V."/>
        </authorList>
    </citation>
    <scope>NUCLEOTIDE SEQUENCE [LARGE SCALE GENOMIC DNA]</scope>
    <source>
        <strain evidence="8 9">SST1</strain>
    </source>
</reference>